<evidence type="ECO:0000313" key="2">
    <source>
        <dbReference type="Proteomes" id="UP000694843"/>
    </source>
</evidence>
<dbReference type="KEGG" id="hazt:125177701"/>
<accession>A0A979FGQ8</accession>
<dbReference type="RefSeq" id="XP_047735898.1">
    <property type="nucleotide sequence ID" value="XM_047879942.1"/>
</dbReference>
<sequence>MARSALTGVLLATLMLTSTASRQQKPYKFPDGLELKEAEACVDEPLLLACMSDQEVVVVSAYLYGEVMSRDKPCSIPSYNRQHMKGPVLHYLNHKYDIHYLLGQHGVK</sequence>
<reference evidence="3" key="1">
    <citation type="submission" date="2025-08" db="UniProtKB">
        <authorList>
            <consortium name="RefSeq"/>
        </authorList>
    </citation>
    <scope>IDENTIFICATION</scope>
    <source>
        <tissue evidence="3">Whole organism</tissue>
    </source>
</reference>
<dbReference type="Proteomes" id="UP000694843">
    <property type="component" value="Unplaced"/>
</dbReference>
<dbReference type="AlphaFoldDB" id="A0A979FGQ8"/>
<organism evidence="2 3">
    <name type="scientific">Hyalella azteca</name>
    <name type="common">Amphipod</name>
    <dbReference type="NCBI Taxonomy" id="294128"/>
    <lineage>
        <taxon>Eukaryota</taxon>
        <taxon>Metazoa</taxon>
        <taxon>Ecdysozoa</taxon>
        <taxon>Arthropoda</taxon>
        <taxon>Crustacea</taxon>
        <taxon>Multicrustacea</taxon>
        <taxon>Malacostraca</taxon>
        <taxon>Eumalacostraca</taxon>
        <taxon>Peracarida</taxon>
        <taxon>Amphipoda</taxon>
        <taxon>Senticaudata</taxon>
        <taxon>Talitrida</taxon>
        <taxon>Talitroidea</taxon>
        <taxon>Hyalellidae</taxon>
        <taxon>Hyalella</taxon>
    </lineage>
</organism>
<proteinExistence type="predicted"/>
<feature type="chain" id="PRO_5038092780" evidence="1">
    <location>
        <begin position="21"/>
        <end position="108"/>
    </location>
</feature>
<keyword evidence="1" id="KW-0732">Signal</keyword>
<gene>
    <name evidence="3" type="primary">LOC125177701</name>
</gene>
<evidence type="ECO:0000313" key="3">
    <source>
        <dbReference type="RefSeq" id="XP_047735898.1"/>
    </source>
</evidence>
<dbReference type="GeneID" id="125177701"/>
<feature type="signal peptide" evidence="1">
    <location>
        <begin position="1"/>
        <end position="20"/>
    </location>
</feature>
<name>A0A979FGQ8_HYAAZ</name>
<evidence type="ECO:0000256" key="1">
    <source>
        <dbReference type="SAM" id="SignalP"/>
    </source>
</evidence>
<protein>
    <submittedName>
        <fullName evidence="3">Uncharacterized protein LOC125177701</fullName>
    </submittedName>
</protein>
<keyword evidence="2" id="KW-1185">Reference proteome</keyword>